<dbReference type="InterPro" id="IPR003953">
    <property type="entry name" value="FAD-dep_OxRdtase_2_FAD-bd"/>
</dbReference>
<dbReference type="SUPFAM" id="SSF51905">
    <property type="entry name" value="FAD/NAD(P)-binding domain"/>
    <property type="match status" value="1"/>
</dbReference>
<dbReference type="SUPFAM" id="SSF46977">
    <property type="entry name" value="Succinate dehydrogenase/fumarate reductase flavoprotein C-terminal domain"/>
    <property type="match status" value="1"/>
</dbReference>
<dbReference type="InterPro" id="IPR015939">
    <property type="entry name" value="Fum_Rdtase/Succ_DH_flav-like_C"/>
</dbReference>
<dbReference type="EMBL" id="JAUSQZ010000001">
    <property type="protein sequence ID" value="MDP9827052.1"/>
    <property type="molecule type" value="Genomic_DNA"/>
</dbReference>
<comment type="catalytic activity">
    <reaction evidence="11">
        <text>L-aspartate + O2 = iminosuccinate + H2O2</text>
        <dbReference type="Rhea" id="RHEA:25876"/>
        <dbReference type="ChEBI" id="CHEBI:15379"/>
        <dbReference type="ChEBI" id="CHEBI:16240"/>
        <dbReference type="ChEBI" id="CHEBI:29991"/>
        <dbReference type="ChEBI" id="CHEBI:77875"/>
        <dbReference type="EC" id="1.4.3.16"/>
    </reaction>
    <physiologicalReaction direction="left-to-right" evidence="11">
        <dbReference type="Rhea" id="RHEA:25877"/>
    </physiologicalReaction>
</comment>
<keyword evidence="9 13" id="KW-0560">Oxidoreductase</keyword>
<feature type="domain" description="FAD-dependent oxidoreductase 2 FAD-binding" evidence="14">
    <location>
        <begin position="33"/>
        <end position="416"/>
    </location>
</feature>
<keyword evidence="7 13" id="KW-0662">Pyridine nucleotide biosynthesis</keyword>
<evidence type="ECO:0000259" key="14">
    <source>
        <dbReference type="Pfam" id="PF00890"/>
    </source>
</evidence>
<dbReference type="NCBIfam" id="TIGR00551">
    <property type="entry name" value="nadB"/>
    <property type="match status" value="1"/>
</dbReference>
<sequence>MSTGPGTTTSSPVRPRLATSLATPEVGWTTRADVIVVGSGIAGLTAALRLRRRVPRVLLVTKTVLDSGSTRWAQGGIAAALAPEDSPAEHLDDTLVAGVGLCDEDAVRALVTEGPARVRELVSLGANFDRTPEGEIALTREGGHHRDRIAHAGGDATGAEISRALIAALEAVRGDPGIEVLEHALVLDVLTAADGTACGVTLHVIGEGSRDGVGAALGRAVVLATGGIGQVFQSSTNPREATGDGIAAALRAGAEVADLEFVQFHPTVLWLGQNARGQQPLISEAVRGEGALLVDVNGVRFMPGVHEMAELAPRDVVAKAIVRQMAATGSSHVFLDARHLGRDFLRRRFPTIVNALSGHRFDLAEDLIPVAPAQHYHSGGIRVDAVGRSSVAGLYAAGECSCTGVHGANRLASNSLLEGLVFAHRIVDDVSTRISHGDLPQREPSARPGPAGLLPATARVKIQRAASAGPGVIRTAAGLSATAADLARISSGVPVEVPAGAQKLDVTHGTAEWETMNLHAVATALTASAALREETRGGHYREDFPAASEKWLGRLVARLNPDGELETRFAALPEGKL</sequence>
<dbReference type="InterPro" id="IPR037099">
    <property type="entry name" value="Fum_R/Succ_DH_flav-like_C_sf"/>
</dbReference>
<dbReference type="InterPro" id="IPR005288">
    <property type="entry name" value="NadB"/>
</dbReference>
<accession>A0ABT9P2Z3</accession>
<protein>
    <recommendedName>
        <fullName evidence="5 12">L-aspartate oxidase</fullName>
        <ecNumber evidence="4 12">1.4.3.16</ecNumber>
    </recommendedName>
</protein>
<keyword evidence="6 13" id="KW-0285">Flavoprotein</keyword>
<comment type="similarity">
    <text evidence="3 13">Belongs to the FAD-dependent oxidoreductase 2 family. NadB subfamily.</text>
</comment>
<evidence type="ECO:0000256" key="6">
    <source>
        <dbReference type="ARBA" id="ARBA00022630"/>
    </source>
</evidence>
<comment type="pathway">
    <text evidence="2 13">Cofactor biosynthesis; NAD(+) biosynthesis; iminoaspartate from L-aspartate (oxidase route): step 1/1.</text>
</comment>
<keyword evidence="8 13" id="KW-0274">FAD</keyword>
<comment type="subcellular location">
    <subcellularLocation>
        <location evidence="13">Cytoplasm</location>
    </subcellularLocation>
</comment>
<evidence type="ECO:0000256" key="11">
    <source>
        <dbReference type="ARBA" id="ARBA00048305"/>
    </source>
</evidence>
<evidence type="ECO:0000259" key="15">
    <source>
        <dbReference type="Pfam" id="PF02910"/>
    </source>
</evidence>
<comment type="caution">
    <text evidence="16">The sequence shown here is derived from an EMBL/GenBank/DDBJ whole genome shotgun (WGS) entry which is preliminary data.</text>
</comment>
<dbReference type="NCBIfam" id="NF005867">
    <property type="entry name" value="PRK07804.1"/>
    <property type="match status" value="1"/>
</dbReference>
<evidence type="ECO:0000256" key="2">
    <source>
        <dbReference type="ARBA" id="ARBA00004950"/>
    </source>
</evidence>
<evidence type="ECO:0000256" key="10">
    <source>
        <dbReference type="ARBA" id="ARBA00029426"/>
    </source>
</evidence>
<dbReference type="Gene3D" id="3.50.50.60">
    <property type="entry name" value="FAD/NAD(P)-binding domain"/>
    <property type="match status" value="1"/>
</dbReference>
<dbReference type="EC" id="1.4.3.16" evidence="4 12"/>
<dbReference type="InterPro" id="IPR027477">
    <property type="entry name" value="Succ_DH/fumarate_Rdtase_cat_sf"/>
</dbReference>
<evidence type="ECO:0000256" key="9">
    <source>
        <dbReference type="ARBA" id="ARBA00023002"/>
    </source>
</evidence>
<evidence type="ECO:0000256" key="3">
    <source>
        <dbReference type="ARBA" id="ARBA00008562"/>
    </source>
</evidence>
<evidence type="ECO:0000256" key="12">
    <source>
        <dbReference type="NCBIfam" id="TIGR00551"/>
    </source>
</evidence>
<evidence type="ECO:0000313" key="17">
    <source>
        <dbReference type="Proteomes" id="UP001235712"/>
    </source>
</evidence>
<evidence type="ECO:0000256" key="13">
    <source>
        <dbReference type="RuleBase" id="RU362049"/>
    </source>
</evidence>
<gene>
    <name evidence="16" type="ORF">J2S57_002801</name>
</gene>
<dbReference type="InterPro" id="IPR036188">
    <property type="entry name" value="FAD/NAD-bd_sf"/>
</dbReference>
<keyword evidence="17" id="KW-1185">Reference proteome</keyword>
<dbReference type="SUPFAM" id="SSF56425">
    <property type="entry name" value="Succinate dehydrogenase/fumarate reductase flavoprotein, catalytic domain"/>
    <property type="match status" value="1"/>
</dbReference>
<dbReference type="RefSeq" id="WP_307242559.1">
    <property type="nucleotide sequence ID" value="NZ_JAUSQZ010000001.1"/>
</dbReference>
<dbReference type="Pfam" id="PF02910">
    <property type="entry name" value="Succ_DH_flav_C"/>
    <property type="match status" value="1"/>
</dbReference>
<dbReference type="PANTHER" id="PTHR42716">
    <property type="entry name" value="L-ASPARTATE OXIDASE"/>
    <property type="match status" value="1"/>
</dbReference>
<organism evidence="16 17">
    <name type="scientific">Kineosporia succinea</name>
    <dbReference type="NCBI Taxonomy" id="84632"/>
    <lineage>
        <taxon>Bacteria</taxon>
        <taxon>Bacillati</taxon>
        <taxon>Actinomycetota</taxon>
        <taxon>Actinomycetes</taxon>
        <taxon>Kineosporiales</taxon>
        <taxon>Kineosporiaceae</taxon>
        <taxon>Kineosporia</taxon>
    </lineage>
</organism>
<evidence type="ECO:0000256" key="5">
    <source>
        <dbReference type="ARBA" id="ARBA00021901"/>
    </source>
</evidence>
<proteinExistence type="inferred from homology"/>
<dbReference type="Gene3D" id="3.90.700.10">
    <property type="entry name" value="Succinate dehydrogenase/fumarate reductase flavoprotein, catalytic domain"/>
    <property type="match status" value="1"/>
</dbReference>
<comment type="cofactor">
    <cofactor evidence="1 13">
        <name>FAD</name>
        <dbReference type="ChEBI" id="CHEBI:57692"/>
    </cofactor>
</comment>
<dbReference type="PANTHER" id="PTHR42716:SF2">
    <property type="entry name" value="L-ASPARTATE OXIDASE, CHLOROPLASTIC"/>
    <property type="match status" value="1"/>
</dbReference>
<dbReference type="Pfam" id="PF00890">
    <property type="entry name" value="FAD_binding_2"/>
    <property type="match status" value="1"/>
</dbReference>
<dbReference type="GO" id="GO:0008734">
    <property type="term" value="F:L-aspartate oxidase activity"/>
    <property type="evidence" value="ECO:0007669"/>
    <property type="project" value="UniProtKB-EC"/>
</dbReference>
<evidence type="ECO:0000313" key="16">
    <source>
        <dbReference type="EMBL" id="MDP9827052.1"/>
    </source>
</evidence>
<evidence type="ECO:0000256" key="1">
    <source>
        <dbReference type="ARBA" id="ARBA00001974"/>
    </source>
</evidence>
<evidence type="ECO:0000256" key="8">
    <source>
        <dbReference type="ARBA" id="ARBA00022827"/>
    </source>
</evidence>
<feature type="domain" description="Fumarate reductase/succinate dehydrogenase flavoprotein-like C-terminal" evidence="15">
    <location>
        <begin position="461"/>
        <end position="561"/>
    </location>
</feature>
<reference evidence="16 17" key="1">
    <citation type="submission" date="2023-07" db="EMBL/GenBank/DDBJ databases">
        <title>Sequencing the genomes of 1000 actinobacteria strains.</title>
        <authorList>
            <person name="Klenk H.-P."/>
        </authorList>
    </citation>
    <scope>NUCLEOTIDE SEQUENCE [LARGE SCALE GENOMIC DNA]</scope>
    <source>
        <strain evidence="16 17">DSM 44388</strain>
    </source>
</reference>
<dbReference type="Gene3D" id="1.20.58.100">
    <property type="entry name" value="Fumarate reductase/succinate dehydrogenase flavoprotein-like, C-terminal domain"/>
    <property type="match status" value="1"/>
</dbReference>
<evidence type="ECO:0000256" key="4">
    <source>
        <dbReference type="ARBA" id="ARBA00012173"/>
    </source>
</evidence>
<dbReference type="PRINTS" id="PR00368">
    <property type="entry name" value="FADPNR"/>
</dbReference>
<dbReference type="Proteomes" id="UP001235712">
    <property type="component" value="Unassembled WGS sequence"/>
</dbReference>
<name>A0ABT9P2Z3_9ACTN</name>
<evidence type="ECO:0000256" key="7">
    <source>
        <dbReference type="ARBA" id="ARBA00022642"/>
    </source>
</evidence>
<comment type="function">
    <text evidence="10">Catalyzes the oxidation of L-aspartate to iminoaspartate, the first step in the de novo biosynthesis of NAD(+).</text>
</comment>